<sequence>MKAREMDRSGLVLAAGSAGLAVYVVWEAQRFSPLASVFPRFIAIVLIVAAAALTLLIFLGRQKPPKSGTGSNARRLALVVSMVAWLALVPVAGFLVASLLGFAAVGMVAKYDDWSVRRWLSFALATVISVGLFCFIFSQLLNVPLPKGLLPL</sequence>
<proteinExistence type="predicted"/>
<evidence type="ECO:0000313" key="4">
    <source>
        <dbReference type="Proteomes" id="UP001149009"/>
    </source>
</evidence>
<keyword evidence="1" id="KW-0472">Membrane</keyword>
<protein>
    <submittedName>
        <fullName evidence="3">Tripartite tricarboxylate transporter TctB family protein</fullName>
    </submittedName>
</protein>
<comment type="caution">
    <text evidence="3">The sequence shown here is derived from an EMBL/GenBank/DDBJ whole genome shotgun (WGS) entry which is preliminary data.</text>
</comment>
<accession>A0A9X2X9R1</accession>
<dbReference type="Pfam" id="PF07331">
    <property type="entry name" value="TctB"/>
    <property type="match status" value="1"/>
</dbReference>
<dbReference type="EMBL" id="JAODNV010000021">
    <property type="protein sequence ID" value="MCT8991947.1"/>
    <property type="molecule type" value="Genomic_DNA"/>
</dbReference>
<dbReference type="AlphaFoldDB" id="A0A9X2X9R1"/>
<feature type="domain" description="DUF1468" evidence="2">
    <location>
        <begin position="10"/>
        <end position="146"/>
    </location>
</feature>
<reference evidence="3" key="1">
    <citation type="submission" date="2022-08" db="EMBL/GenBank/DDBJ databases">
        <title>Chelativorans sichuanense sp. nov., a paraffin oil-degrading bacterium isolated from a mixture of oil-based drill cuttings and paddy soil.</title>
        <authorList>
            <person name="Yu J."/>
            <person name="Liu H."/>
            <person name="Chen Q."/>
        </authorList>
    </citation>
    <scope>NUCLEOTIDE SEQUENCE</scope>
    <source>
        <strain evidence="3">SCAU 2101</strain>
    </source>
</reference>
<evidence type="ECO:0000259" key="2">
    <source>
        <dbReference type="Pfam" id="PF07331"/>
    </source>
</evidence>
<evidence type="ECO:0000313" key="3">
    <source>
        <dbReference type="EMBL" id="MCT8991947.1"/>
    </source>
</evidence>
<dbReference type="RefSeq" id="WP_261516889.1">
    <property type="nucleotide sequence ID" value="NZ_JAODNV010000021.1"/>
</dbReference>
<keyword evidence="1" id="KW-1133">Transmembrane helix</keyword>
<dbReference type="InterPro" id="IPR009936">
    <property type="entry name" value="DUF1468"/>
</dbReference>
<keyword evidence="1" id="KW-0812">Transmembrane</keyword>
<evidence type="ECO:0000256" key="1">
    <source>
        <dbReference type="SAM" id="Phobius"/>
    </source>
</evidence>
<dbReference type="Proteomes" id="UP001149009">
    <property type="component" value="Unassembled WGS sequence"/>
</dbReference>
<organism evidence="3 4">
    <name type="scientific">Chelativorans petroleitrophicus</name>
    <dbReference type="NCBI Taxonomy" id="2975484"/>
    <lineage>
        <taxon>Bacteria</taxon>
        <taxon>Pseudomonadati</taxon>
        <taxon>Pseudomonadota</taxon>
        <taxon>Alphaproteobacteria</taxon>
        <taxon>Hyphomicrobiales</taxon>
        <taxon>Phyllobacteriaceae</taxon>
        <taxon>Chelativorans</taxon>
    </lineage>
</organism>
<name>A0A9X2X9R1_9HYPH</name>
<feature type="transmembrane region" description="Helical" evidence="1">
    <location>
        <begin position="119"/>
        <end position="141"/>
    </location>
</feature>
<feature type="transmembrane region" description="Helical" evidence="1">
    <location>
        <begin position="37"/>
        <end position="59"/>
    </location>
</feature>
<feature type="transmembrane region" description="Helical" evidence="1">
    <location>
        <begin position="79"/>
        <end position="107"/>
    </location>
</feature>
<gene>
    <name evidence="3" type="ORF">NYR54_16900</name>
</gene>
<keyword evidence="4" id="KW-1185">Reference proteome</keyword>